<reference evidence="1" key="1">
    <citation type="submission" date="2021-06" db="EMBL/GenBank/DDBJ databases">
        <authorList>
            <person name="Szabo G."/>
        </authorList>
    </citation>
    <scope>NUCLEOTIDE SEQUENCE</scope>
    <source>
        <strain evidence="1">MYVALT</strain>
    </source>
</reference>
<name>A0A916NKQ4_9BURK</name>
<evidence type="ECO:0000313" key="1">
    <source>
        <dbReference type="EMBL" id="CAG7595512.1"/>
    </source>
</evidence>
<proteinExistence type="predicted"/>
<dbReference type="AlphaFoldDB" id="A0A916NKQ4"/>
<accession>A0A916NKQ4</accession>
<sequence>MVLVELGNAASIGNSHALLFLQERNKDMFSHANRLKREPVKILNIFLA</sequence>
<dbReference type="Proteomes" id="UP000693996">
    <property type="component" value="Chromosome"/>
</dbReference>
<keyword evidence="2" id="KW-1185">Reference proteome</keyword>
<gene>
    <name evidence="1" type="ORF">MYVALT_G_00630</name>
</gene>
<protein>
    <submittedName>
        <fullName evidence="1">Uncharacterized protein</fullName>
    </submittedName>
</protein>
<organism evidence="1 2">
    <name type="scientific">Candidatus Vallotiella hemipterorum</name>
    <dbReference type="NCBI Taxonomy" id="1177213"/>
    <lineage>
        <taxon>Bacteria</taxon>
        <taxon>Pseudomonadati</taxon>
        <taxon>Pseudomonadota</taxon>
        <taxon>Betaproteobacteria</taxon>
        <taxon>Burkholderiales</taxon>
        <taxon>Burkholderiaceae</taxon>
        <taxon>Candidatus Vallotiella</taxon>
    </lineage>
</organism>
<dbReference type="KEGG" id="vtr:MYVALT_G_00630"/>
<evidence type="ECO:0000313" key="2">
    <source>
        <dbReference type="Proteomes" id="UP000693996"/>
    </source>
</evidence>
<dbReference type="EMBL" id="OU343031">
    <property type="protein sequence ID" value="CAG7595512.1"/>
    <property type="molecule type" value="Genomic_DNA"/>
</dbReference>